<organism evidence="2 3">
    <name type="scientific">Glycomyces buryatensis</name>
    <dbReference type="NCBI Taxonomy" id="2570927"/>
    <lineage>
        <taxon>Bacteria</taxon>
        <taxon>Bacillati</taxon>
        <taxon>Actinomycetota</taxon>
        <taxon>Actinomycetes</taxon>
        <taxon>Glycomycetales</taxon>
        <taxon>Glycomycetaceae</taxon>
        <taxon>Glycomyces</taxon>
    </lineage>
</organism>
<sequence>MRHREVLAVLLAFGAGASDALSYLHLSGVLIANQTGNIVLLGVAIAQGRLGDAFAGAVSLLAFFAGMAVGFVLTDHLSKRRFRVLLVLELALLLSLAVMMSVGIPRYISIAVAAFAMGLQAVNGVRLGFDAVSTTYLTGSMTAMVRQLTRHRRLNHHGKVAAVVVAVFFIGVLAVAAGNLWIGSGSLWLPAAAVAAALVFDELRWRSGIRFA</sequence>
<feature type="transmembrane region" description="Helical" evidence="1">
    <location>
        <begin position="53"/>
        <end position="73"/>
    </location>
</feature>
<proteinExistence type="predicted"/>
<keyword evidence="1" id="KW-1133">Transmembrane helix</keyword>
<evidence type="ECO:0000313" key="3">
    <source>
        <dbReference type="Proteomes" id="UP000308760"/>
    </source>
</evidence>
<keyword evidence="3" id="KW-1185">Reference proteome</keyword>
<reference evidence="3" key="1">
    <citation type="submission" date="2019-04" db="EMBL/GenBank/DDBJ databases">
        <title>Nocardioides xinjiangensis sp. nov.</title>
        <authorList>
            <person name="Liu S."/>
        </authorList>
    </citation>
    <scope>NUCLEOTIDE SEQUENCE [LARGE SCALE GENOMIC DNA]</scope>
    <source>
        <strain evidence="3">18</strain>
    </source>
</reference>
<dbReference type="EMBL" id="STGY01000022">
    <property type="protein sequence ID" value="THV42514.1"/>
    <property type="molecule type" value="Genomic_DNA"/>
</dbReference>
<feature type="transmembrane region" description="Helical" evidence="1">
    <location>
        <begin position="110"/>
        <end position="139"/>
    </location>
</feature>
<reference evidence="2 3" key="2">
    <citation type="submission" date="2019-05" db="EMBL/GenBank/DDBJ databases">
        <title>Glycomyces buryatensis sp. nov.</title>
        <authorList>
            <person name="Nikitina E."/>
        </authorList>
    </citation>
    <scope>NUCLEOTIDE SEQUENCE [LARGE SCALE GENOMIC DNA]</scope>
    <source>
        <strain evidence="2 3">18</strain>
    </source>
</reference>
<dbReference type="PANTHER" id="PTHR37314:SF4">
    <property type="entry name" value="UPF0700 TRANSMEMBRANE PROTEIN YOAK"/>
    <property type="match status" value="1"/>
</dbReference>
<name>A0A4S8QP75_9ACTN</name>
<dbReference type="Pfam" id="PF06912">
    <property type="entry name" value="DUF1275"/>
    <property type="match status" value="1"/>
</dbReference>
<comment type="caution">
    <text evidence="2">The sequence shown here is derived from an EMBL/GenBank/DDBJ whole genome shotgun (WGS) entry which is preliminary data.</text>
</comment>
<dbReference type="PANTHER" id="PTHR37314">
    <property type="entry name" value="SLR0142 PROTEIN"/>
    <property type="match status" value="1"/>
</dbReference>
<dbReference type="Proteomes" id="UP000308760">
    <property type="component" value="Unassembled WGS sequence"/>
</dbReference>
<accession>A0A4S8QP75</accession>
<keyword evidence="1" id="KW-0812">Transmembrane</keyword>
<evidence type="ECO:0000256" key="1">
    <source>
        <dbReference type="SAM" id="Phobius"/>
    </source>
</evidence>
<gene>
    <name evidence="2" type="ORF">FAB82_05985</name>
</gene>
<feature type="transmembrane region" description="Helical" evidence="1">
    <location>
        <begin position="160"/>
        <end position="181"/>
    </location>
</feature>
<protein>
    <submittedName>
        <fullName evidence="2">DUF1275 domain-containing protein</fullName>
    </submittedName>
</protein>
<dbReference type="InterPro" id="IPR010699">
    <property type="entry name" value="DUF1275"/>
</dbReference>
<dbReference type="RefSeq" id="WP_136533637.1">
    <property type="nucleotide sequence ID" value="NZ_STGY01000022.1"/>
</dbReference>
<feature type="transmembrane region" description="Helical" evidence="1">
    <location>
        <begin position="85"/>
        <end position="104"/>
    </location>
</feature>
<dbReference type="AlphaFoldDB" id="A0A4S8QP75"/>
<keyword evidence="1" id="KW-0472">Membrane</keyword>
<evidence type="ECO:0000313" key="2">
    <source>
        <dbReference type="EMBL" id="THV42514.1"/>
    </source>
</evidence>
<dbReference type="OrthoDB" id="3404147at2"/>